<evidence type="ECO:0000256" key="3">
    <source>
        <dbReference type="ARBA" id="ARBA00022475"/>
    </source>
</evidence>
<evidence type="ECO:0000256" key="4">
    <source>
        <dbReference type="ARBA" id="ARBA00022692"/>
    </source>
</evidence>
<dbReference type="PATRIC" id="fig|1225564.3.peg.1124"/>
<dbReference type="Pfam" id="PF20730">
    <property type="entry name" value="YetF_N"/>
    <property type="match status" value="1"/>
</dbReference>
<dbReference type="PANTHER" id="PTHR34582">
    <property type="entry name" value="UPF0702 TRANSMEMBRANE PROTEIN YCAP"/>
    <property type="match status" value="1"/>
</dbReference>
<dbReference type="EMBL" id="LCYG01000142">
    <property type="protein sequence ID" value="KLK89546.1"/>
    <property type="molecule type" value="Genomic_DNA"/>
</dbReference>
<evidence type="ECO:0000256" key="2">
    <source>
        <dbReference type="ARBA" id="ARBA00006448"/>
    </source>
</evidence>
<comment type="caution">
    <text evidence="10">The sequence shown here is derived from an EMBL/GenBank/DDBJ whole genome shotgun (WGS) entry which is preliminary data.</text>
</comment>
<reference evidence="10 11" key="1">
    <citation type="submission" date="2015-05" db="EMBL/GenBank/DDBJ databases">
        <title>Draft genome sequence of Microvirga vignae strain BR3299, a novel nitrogen fixing bacteria isolated from Brazil semi-aired region.</title>
        <authorList>
            <person name="Zilli J.E."/>
            <person name="Passos S.R."/>
            <person name="Leite J."/>
            <person name="Baldani J.I."/>
            <person name="Xavier G.R."/>
            <person name="Rumjaneck N.G."/>
            <person name="Simoes-Araujo J.L."/>
        </authorList>
    </citation>
    <scope>NUCLEOTIDE SEQUENCE [LARGE SCALE GENOMIC DNA]</scope>
    <source>
        <strain evidence="10 11">BR3299</strain>
    </source>
</reference>
<evidence type="ECO:0000256" key="7">
    <source>
        <dbReference type="SAM" id="Phobius"/>
    </source>
</evidence>
<dbReference type="InterPro" id="IPR048454">
    <property type="entry name" value="YetF_N"/>
</dbReference>
<evidence type="ECO:0000256" key="1">
    <source>
        <dbReference type="ARBA" id="ARBA00004651"/>
    </source>
</evidence>
<evidence type="ECO:0000256" key="5">
    <source>
        <dbReference type="ARBA" id="ARBA00022989"/>
    </source>
</evidence>
<protein>
    <submittedName>
        <fullName evidence="10">Membrane protein</fullName>
    </submittedName>
</protein>
<feature type="transmembrane region" description="Helical" evidence="7">
    <location>
        <begin position="6"/>
        <end position="22"/>
    </location>
</feature>
<evidence type="ECO:0000313" key="11">
    <source>
        <dbReference type="Proteomes" id="UP000035489"/>
    </source>
</evidence>
<dbReference type="RefSeq" id="WP_047192842.1">
    <property type="nucleotide sequence ID" value="NZ_LCYG01000142.1"/>
</dbReference>
<dbReference type="STRING" id="1225564.AA309_30775"/>
<keyword evidence="5 7" id="KW-1133">Transmembrane helix</keyword>
<comment type="subcellular location">
    <subcellularLocation>
        <location evidence="1">Cell membrane</location>
        <topology evidence="1">Multi-pass membrane protein</topology>
    </subcellularLocation>
</comment>
<name>A0A0H1R405_9HYPH</name>
<organism evidence="10 11">
    <name type="scientific">Microvirga vignae</name>
    <dbReference type="NCBI Taxonomy" id="1225564"/>
    <lineage>
        <taxon>Bacteria</taxon>
        <taxon>Pseudomonadati</taxon>
        <taxon>Pseudomonadota</taxon>
        <taxon>Alphaproteobacteria</taxon>
        <taxon>Hyphomicrobiales</taxon>
        <taxon>Methylobacteriaceae</taxon>
        <taxon>Microvirga</taxon>
    </lineage>
</organism>
<dbReference type="Gene3D" id="3.30.240.20">
    <property type="entry name" value="bsu07140 like domains"/>
    <property type="match status" value="1"/>
</dbReference>
<dbReference type="AlphaFoldDB" id="A0A0H1R405"/>
<evidence type="ECO:0000259" key="9">
    <source>
        <dbReference type="Pfam" id="PF20730"/>
    </source>
</evidence>
<dbReference type="Proteomes" id="UP000035489">
    <property type="component" value="Unassembled WGS sequence"/>
</dbReference>
<comment type="similarity">
    <text evidence="2">Belongs to the UPF0702 family.</text>
</comment>
<dbReference type="GO" id="GO:0005886">
    <property type="term" value="C:plasma membrane"/>
    <property type="evidence" value="ECO:0007669"/>
    <property type="project" value="UniProtKB-SubCell"/>
</dbReference>
<accession>A0A0H1R405</accession>
<dbReference type="Pfam" id="PF04239">
    <property type="entry name" value="DUF421"/>
    <property type="match status" value="1"/>
</dbReference>
<dbReference type="PANTHER" id="PTHR34582:SF6">
    <property type="entry name" value="UPF0702 TRANSMEMBRANE PROTEIN YCAP"/>
    <property type="match status" value="1"/>
</dbReference>
<proteinExistence type="inferred from homology"/>
<keyword evidence="6 7" id="KW-0472">Membrane</keyword>
<evidence type="ECO:0000313" key="10">
    <source>
        <dbReference type="EMBL" id="KLK89546.1"/>
    </source>
</evidence>
<keyword evidence="11" id="KW-1185">Reference proteome</keyword>
<dbReference type="OrthoDB" id="9793799at2"/>
<dbReference type="InterPro" id="IPR023090">
    <property type="entry name" value="UPF0702_alpha/beta_dom_sf"/>
</dbReference>
<evidence type="ECO:0000256" key="6">
    <source>
        <dbReference type="ARBA" id="ARBA00023136"/>
    </source>
</evidence>
<keyword evidence="4 7" id="KW-0812">Transmembrane</keyword>
<evidence type="ECO:0000259" key="8">
    <source>
        <dbReference type="Pfam" id="PF04239"/>
    </source>
</evidence>
<feature type="domain" description="YetF-like N-terminal transmembrane" evidence="9">
    <location>
        <begin position="11"/>
        <end position="70"/>
    </location>
</feature>
<dbReference type="InterPro" id="IPR007353">
    <property type="entry name" value="DUF421"/>
</dbReference>
<sequence length="149" mass="16728">MDSVLRAAFIYFFLLIVFRIAGRRTLSEMTPFDFVLLLIIGEATEPVLLGDDPSVVHAALVIITLLFINIGMSLIKSRWKTMEKLMDGVPTIIVEHGRLMQERMNTARVSRDDVMEAARRMHGIERLDQIKYAIVEVSGGITIVPQANG</sequence>
<gene>
    <name evidence="10" type="ORF">AA309_30775</name>
</gene>
<feature type="transmembrane region" description="Helical" evidence="7">
    <location>
        <begin position="55"/>
        <end position="75"/>
    </location>
</feature>
<feature type="domain" description="YetF C-terminal" evidence="8">
    <location>
        <begin position="78"/>
        <end position="147"/>
    </location>
</feature>
<keyword evidence="3" id="KW-1003">Cell membrane</keyword>